<dbReference type="AlphaFoldDB" id="A0A1I0KP16"/>
<evidence type="ECO:0008006" key="4">
    <source>
        <dbReference type="Google" id="ProtNLM"/>
    </source>
</evidence>
<name>A0A1I0KP16_9BACT</name>
<sequence length="670" mass="74308">MPRARRCFTALAALALLMAVAPAASAEEAVCGPVEQVPLQRHLRQLSLDLLGRPPTIEEYQAIEAQGAIGAEDIQQMMSSEEFYLRMRGFHRALLRSNIKSSVNDNSDYRVQGTGAVNNPFGMRGNTATGLRGVNGQACDGYIEQQECNGTRQDPHAEPATKKCADERGVPLPVSFDYDTNYFACTRLDATDASITSCEVAVSKGLLPAKRLYFCDMRRLGDGKLHPHSCLPDPAKNTTGALTQEELDGSGKVVAFLHPNPPDSRALARLDRCTLEPTLRNGVKGSYAAPRGCIQREGYLMKPLPFFPVSAAAEQAGKVAVCAYDAQERDVNPWTLESCETSRFAADRSCGCGVKMRRCGVADAYANTYNARTDAFNAEPELIADSVIRNDEPYYNILTTRRSFVNGTLSEFYRQRQGVGIFNVTAPAPLEAVPAIAYNDQATWQEYTRSAFHSGVLTTPAFLYRFPTQRARVNEFYEAFLCKTFVPSKDPLPPPEDPSHRDNNLARRAGCNYCHATIEPTGAHWGRFDERNSLFLSPERYPRSDPKCRTCALNGDTSCGGECGAYVMQAFDEEGANSLGMLKTYLYRTESEEPNIEGGPSLLVQRMLQTGDMERCTVKRMWHEFLGRPMTAQEQQLYLESLAQNFASNHHSLKSLIETLLMTDAYRRID</sequence>
<dbReference type="Proteomes" id="UP000199181">
    <property type="component" value="Unassembled WGS sequence"/>
</dbReference>
<evidence type="ECO:0000256" key="1">
    <source>
        <dbReference type="SAM" id="SignalP"/>
    </source>
</evidence>
<proteinExistence type="predicted"/>
<accession>A0A1I0KP16</accession>
<organism evidence="2 3">
    <name type="scientific">Stigmatella erecta</name>
    <dbReference type="NCBI Taxonomy" id="83460"/>
    <lineage>
        <taxon>Bacteria</taxon>
        <taxon>Pseudomonadati</taxon>
        <taxon>Myxococcota</taxon>
        <taxon>Myxococcia</taxon>
        <taxon>Myxococcales</taxon>
        <taxon>Cystobacterineae</taxon>
        <taxon>Archangiaceae</taxon>
        <taxon>Stigmatella</taxon>
    </lineage>
</organism>
<evidence type="ECO:0000313" key="3">
    <source>
        <dbReference type="Proteomes" id="UP000199181"/>
    </source>
</evidence>
<keyword evidence="3" id="KW-1185">Reference proteome</keyword>
<gene>
    <name evidence="2" type="ORF">SAMN05443639_112183</name>
</gene>
<feature type="chain" id="PRO_5011778220" description="DUF1585 domain-containing protein" evidence="1">
    <location>
        <begin position="27"/>
        <end position="670"/>
    </location>
</feature>
<evidence type="ECO:0000313" key="2">
    <source>
        <dbReference type="EMBL" id="SEU26940.1"/>
    </source>
</evidence>
<feature type="signal peptide" evidence="1">
    <location>
        <begin position="1"/>
        <end position="26"/>
    </location>
</feature>
<reference evidence="3" key="1">
    <citation type="submission" date="2016-10" db="EMBL/GenBank/DDBJ databases">
        <authorList>
            <person name="Varghese N."/>
            <person name="Submissions S."/>
        </authorList>
    </citation>
    <scope>NUCLEOTIDE SEQUENCE [LARGE SCALE GENOMIC DNA]</scope>
    <source>
        <strain evidence="3">DSM 16858</strain>
    </source>
</reference>
<protein>
    <recommendedName>
        <fullName evidence="4">DUF1585 domain-containing protein</fullName>
    </recommendedName>
</protein>
<keyword evidence="1" id="KW-0732">Signal</keyword>
<dbReference type="EMBL" id="FOIJ01000012">
    <property type="protein sequence ID" value="SEU26940.1"/>
    <property type="molecule type" value="Genomic_DNA"/>
</dbReference>